<dbReference type="PANTHER" id="PTHR15427">
    <property type="entry name" value="EMILIN ELASTIN MICROFIBRIL INTERFACE-LOCATED PROTEIN ELASTIN MICROFIBRIL INTERFACER"/>
    <property type="match status" value="1"/>
</dbReference>
<protein>
    <submittedName>
        <fullName evidence="4">Complement C1q-like protein 4</fullName>
    </submittedName>
</protein>
<evidence type="ECO:0000313" key="5">
    <source>
        <dbReference type="Proteomes" id="UP000242188"/>
    </source>
</evidence>
<comment type="caution">
    <text evidence="4">The sequence shown here is derived from an EMBL/GenBank/DDBJ whole genome shotgun (WGS) entry which is preliminary data.</text>
</comment>
<dbReference type="PRINTS" id="PR00007">
    <property type="entry name" value="COMPLEMNTC1Q"/>
</dbReference>
<accession>A0A210Q8U6</accession>
<dbReference type="Proteomes" id="UP000242188">
    <property type="component" value="Unassembled WGS sequence"/>
</dbReference>
<evidence type="ECO:0000256" key="1">
    <source>
        <dbReference type="ARBA" id="ARBA00004613"/>
    </source>
</evidence>
<reference evidence="4 5" key="1">
    <citation type="journal article" date="2017" name="Nat. Ecol. Evol.">
        <title>Scallop genome provides insights into evolution of bilaterian karyotype and development.</title>
        <authorList>
            <person name="Wang S."/>
            <person name="Zhang J."/>
            <person name="Jiao W."/>
            <person name="Li J."/>
            <person name="Xun X."/>
            <person name="Sun Y."/>
            <person name="Guo X."/>
            <person name="Huan P."/>
            <person name="Dong B."/>
            <person name="Zhang L."/>
            <person name="Hu X."/>
            <person name="Sun X."/>
            <person name="Wang J."/>
            <person name="Zhao C."/>
            <person name="Wang Y."/>
            <person name="Wang D."/>
            <person name="Huang X."/>
            <person name="Wang R."/>
            <person name="Lv J."/>
            <person name="Li Y."/>
            <person name="Zhang Z."/>
            <person name="Liu B."/>
            <person name="Lu W."/>
            <person name="Hui Y."/>
            <person name="Liang J."/>
            <person name="Zhou Z."/>
            <person name="Hou R."/>
            <person name="Li X."/>
            <person name="Liu Y."/>
            <person name="Li H."/>
            <person name="Ning X."/>
            <person name="Lin Y."/>
            <person name="Zhao L."/>
            <person name="Xing Q."/>
            <person name="Dou J."/>
            <person name="Li Y."/>
            <person name="Mao J."/>
            <person name="Guo H."/>
            <person name="Dou H."/>
            <person name="Li T."/>
            <person name="Mu C."/>
            <person name="Jiang W."/>
            <person name="Fu Q."/>
            <person name="Fu X."/>
            <person name="Miao Y."/>
            <person name="Liu J."/>
            <person name="Yu Q."/>
            <person name="Li R."/>
            <person name="Liao H."/>
            <person name="Li X."/>
            <person name="Kong Y."/>
            <person name="Jiang Z."/>
            <person name="Chourrout D."/>
            <person name="Li R."/>
            <person name="Bao Z."/>
        </authorList>
    </citation>
    <scope>NUCLEOTIDE SEQUENCE [LARGE SCALE GENOMIC DNA]</scope>
    <source>
        <strain evidence="4 5">PY_sf001</strain>
    </source>
</reference>
<feature type="domain" description="C1q" evidence="3">
    <location>
        <begin position="31"/>
        <end position="136"/>
    </location>
</feature>
<comment type="subcellular location">
    <subcellularLocation>
        <location evidence="1">Secreted</location>
    </subcellularLocation>
</comment>
<dbReference type="OrthoDB" id="6154955at2759"/>
<dbReference type="InterPro" id="IPR008983">
    <property type="entry name" value="Tumour_necrosis_fac-like_dom"/>
</dbReference>
<dbReference type="PANTHER" id="PTHR15427:SF33">
    <property type="entry name" value="COLLAGEN IV NC1 DOMAIN-CONTAINING PROTEIN"/>
    <property type="match status" value="1"/>
</dbReference>
<gene>
    <name evidence="4" type="ORF">KP79_PYT24727</name>
</gene>
<organism evidence="4 5">
    <name type="scientific">Mizuhopecten yessoensis</name>
    <name type="common">Japanese scallop</name>
    <name type="synonym">Patinopecten yessoensis</name>
    <dbReference type="NCBI Taxonomy" id="6573"/>
    <lineage>
        <taxon>Eukaryota</taxon>
        <taxon>Metazoa</taxon>
        <taxon>Spiralia</taxon>
        <taxon>Lophotrochozoa</taxon>
        <taxon>Mollusca</taxon>
        <taxon>Bivalvia</taxon>
        <taxon>Autobranchia</taxon>
        <taxon>Pteriomorphia</taxon>
        <taxon>Pectinida</taxon>
        <taxon>Pectinoidea</taxon>
        <taxon>Pectinidae</taxon>
        <taxon>Mizuhopecten</taxon>
    </lineage>
</organism>
<keyword evidence="5" id="KW-1185">Reference proteome</keyword>
<dbReference type="AlphaFoldDB" id="A0A210Q8U6"/>
<dbReference type="InterPro" id="IPR050392">
    <property type="entry name" value="Collagen/C1q_domain"/>
</dbReference>
<dbReference type="SUPFAM" id="SSF49842">
    <property type="entry name" value="TNF-like"/>
    <property type="match status" value="1"/>
</dbReference>
<sequence length="136" mass="15196">MTEPFSFSTLFYAPFKLNILHRVEDRASSGDQPGEVAFSAGLTNMLTLTHTERVLYDRIYTNIGSSYHSNTGTFVCPTAGIYVFQFHSVAHQNKAAWLQLYKNFEYVASTYGHTSNDYASTGNSVILHLSKGINRA</sequence>
<evidence type="ECO:0000256" key="2">
    <source>
        <dbReference type="ARBA" id="ARBA00022525"/>
    </source>
</evidence>
<name>A0A210Q8U6_MIZYE</name>
<dbReference type="STRING" id="6573.A0A210Q8U6"/>
<dbReference type="SMART" id="SM00110">
    <property type="entry name" value="C1Q"/>
    <property type="match status" value="1"/>
</dbReference>
<evidence type="ECO:0000259" key="3">
    <source>
        <dbReference type="PROSITE" id="PS50871"/>
    </source>
</evidence>
<dbReference type="Pfam" id="PF00386">
    <property type="entry name" value="C1q"/>
    <property type="match status" value="1"/>
</dbReference>
<dbReference type="PROSITE" id="PS50871">
    <property type="entry name" value="C1Q"/>
    <property type="match status" value="1"/>
</dbReference>
<dbReference type="GO" id="GO:0005581">
    <property type="term" value="C:collagen trimer"/>
    <property type="evidence" value="ECO:0007669"/>
    <property type="project" value="UniProtKB-KW"/>
</dbReference>
<keyword evidence="2" id="KW-0964">Secreted</keyword>
<dbReference type="Gene3D" id="2.60.120.40">
    <property type="match status" value="1"/>
</dbReference>
<dbReference type="EMBL" id="NEDP02004560">
    <property type="protein sequence ID" value="OWF45158.1"/>
    <property type="molecule type" value="Genomic_DNA"/>
</dbReference>
<proteinExistence type="predicted"/>
<dbReference type="InterPro" id="IPR001073">
    <property type="entry name" value="C1q_dom"/>
</dbReference>
<evidence type="ECO:0000313" key="4">
    <source>
        <dbReference type="EMBL" id="OWF45158.1"/>
    </source>
</evidence>